<protein>
    <submittedName>
        <fullName evidence="1 3">Uncharacterized protein</fullName>
    </submittedName>
</protein>
<proteinExistence type="predicted"/>
<evidence type="ECO:0000313" key="1">
    <source>
        <dbReference type="EMBL" id="VDO56946.1"/>
    </source>
</evidence>
<sequence length="41" mass="5340">MFKMLMIMHRYRIRYRIRVFSWKIPIHLCNRSVKYEHMIQI</sequence>
<accession>A0A183HMI5</accession>
<evidence type="ECO:0000313" key="3">
    <source>
        <dbReference type="WBParaSite" id="OFLC_0000869601-mRNA-1"/>
    </source>
</evidence>
<keyword evidence="2" id="KW-1185">Reference proteome</keyword>
<evidence type="ECO:0000313" key="2">
    <source>
        <dbReference type="Proteomes" id="UP000267606"/>
    </source>
</evidence>
<name>A0A183HMI5_9BILA</name>
<dbReference type="EMBL" id="UZAJ01010051">
    <property type="protein sequence ID" value="VDO56946.1"/>
    <property type="molecule type" value="Genomic_DNA"/>
</dbReference>
<organism evidence="3">
    <name type="scientific">Onchocerca flexuosa</name>
    <dbReference type="NCBI Taxonomy" id="387005"/>
    <lineage>
        <taxon>Eukaryota</taxon>
        <taxon>Metazoa</taxon>
        <taxon>Ecdysozoa</taxon>
        <taxon>Nematoda</taxon>
        <taxon>Chromadorea</taxon>
        <taxon>Rhabditida</taxon>
        <taxon>Spirurina</taxon>
        <taxon>Spiruromorpha</taxon>
        <taxon>Filarioidea</taxon>
        <taxon>Onchocercidae</taxon>
        <taxon>Onchocerca</taxon>
    </lineage>
</organism>
<dbReference type="AlphaFoldDB" id="A0A183HMI5"/>
<dbReference type="WBParaSite" id="OFLC_0000869601-mRNA-1">
    <property type="protein sequence ID" value="OFLC_0000869601-mRNA-1"/>
    <property type="gene ID" value="OFLC_0000869601"/>
</dbReference>
<reference evidence="3" key="1">
    <citation type="submission" date="2016-06" db="UniProtKB">
        <authorList>
            <consortium name="WormBaseParasite"/>
        </authorList>
    </citation>
    <scope>IDENTIFICATION</scope>
</reference>
<gene>
    <name evidence="1" type="ORF">OFLC_LOCUS8696</name>
</gene>
<dbReference type="Proteomes" id="UP000267606">
    <property type="component" value="Unassembled WGS sequence"/>
</dbReference>
<reference evidence="1 2" key="2">
    <citation type="submission" date="2018-11" db="EMBL/GenBank/DDBJ databases">
        <authorList>
            <consortium name="Pathogen Informatics"/>
        </authorList>
    </citation>
    <scope>NUCLEOTIDE SEQUENCE [LARGE SCALE GENOMIC DNA]</scope>
</reference>